<comment type="caution">
    <text evidence="1">The sequence shown here is derived from an EMBL/GenBank/DDBJ whole genome shotgun (WGS) entry which is preliminary data.</text>
</comment>
<organism evidence="1 2">
    <name type="scientific">Hypoxylon rubiginosum</name>
    <dbReference type="NCBI Taxonomy" id="110542"/>
    <lineage>
        <taxon>Eukaryota</taxon>
        <taxon>Fungi</taxon>
        <taxon>Dikarya</taxon>
        <taxon>Ascomycota</taxon>
        <taxon>Pezizomycotina</taxon>
        <taxon>Sordariomycetes</taxon>
        <taxon>Xylariomycetidae</taxon>
        <taxon>Xylariales</taxon>
        <taxon>Hypoxylaceae</taxon>
        <taxon>Hypoxylon</taxon>
    </lineage>
</organism>
<reference evidence="1 2" key="1">
    <citation type="journal article" date="2022" name="New Phytol.">
        <title>Ecological generalism drives hyperdiversity of secondary metabolite gene clusters in xylarialean endophytes.</title>
        <authorList>
            <person name="Franco M.E.E."/>
            <person name="Wisecaver J.H."/>
            <person name="Arnold A.E."/>
            <person name="Ju Y.M."/>
            <person name="Slot J.C."/>
            <person name="Ahrendt S."/>
            <person name="Moore L.P."/>
            <person name="Eastman K.E."/>
            <person name="Scott K."/>
            <person name="Konkel Z."/>
            <person name="Mondo S.J."/>
            <person name="Kuo A."/>
            <person name="Hayes R.D."/>
            <person name="Haridas S."/>
            <person name="Andreopoulos B."/>
            <person name="Riley R."/>
            <person name="LaButti K."/>
            <person name="Pangilinan J."/>
            <person name="Lipzen A."/>
            <person name="Amirebrahimi M."/>
            <person name="Yan J."/>
            <person name="Adam C."/>
            <person name="Keymanesh K."/>
            <person name="Ng V."/>
            <person name="Louie K."/>
            <person name="Northen T."/>
            <person name="Drula E."/>
            <person name="Henrissat B."/>
            <person name="Hsieh H.M."/>
            <person name="Youens-Clark K."/>
            <person name="Lutzoni F."/>
            <person name="Miadlikowska J."/>
            <person name="Eastwood D.C."/>
            <person name="Hamelin R.C."/>
            <person name="Grigoriev I.V."/>
            <person name="U'Ren J.M."/>
        </authorList>
    </citation>
    <scope>NUCLEOTIDE SEQUENCE [LARGE SCALE GENOMIC DNA]</scope>
    <source>
        <strain evidence="1 2">ER1909</strain>
    </source>
</reference>
<keyword evidence="2" id="KW-1185">Reference proteome</keyword>
<accession>A0ACC0CVP5</accession>
<proteinExistence type="predicted"/>
<evidence type="ECO:0000313" key="1">
    <source>
        <dbReference type="EMBL" id="KAI6084190.1"/>
    </source>
</evidence>
<evidence type="ECO:0000313" key="2">
    <source>
        <dbReference type="Proteomes" id="UP001497680"/>
    </source>
</evidence>
<gene>
    <name evidence="1" type="ORF">F4821DRAFT_280347</name>
</gene>
<dbReference type="EMBL" id="MU394341">
    <property type="protein sequence ID" value="KAI6084190.1"/>
    <property type="molecule type" value="Genomic_DNA"/>
</dbReference>
<sequence length="270" mass="31506">MTGSHNVITQLQYLKNSRLWDIVKPYQIVRTPQPGLRNNNLEFEQFEIEVADVRSLCERPRIDQWGFEWIEGKCDETLEDVESINRHIGFLEEIVLAKLGAEKVFTIQQQRRKRRIDGVRAPGTRPTSKFVHIDITPRAARARFQYHFPTEAEQIGDRRLRFLSVWHPMFGPIRDNPLAVCDSRTVHDEDLIESNMVFLNFEDETFAVKFNPAHKWYYMSDQSPENLPLIVNSDSLARTRVPHTGFLIHDNLESIERTGESFEVKMLVVG</sequence>
<protein>
    <submittedName>
        <fullName evidence="1">Uncharacterized protein</fullName>
    </submittedName>
</protein>
<dbReference type="Proteomes" id="UP001497680">
    <property type="component" value="Unassembled WGS sequence"/>
</dbReference>
<name>A0ACC0CVP5_9PEZI</name>